<dbReference type="RefSeq" id="WP_200267225.1">
    <property type="nucleotide sequence ID" value="NZ_JAENHN010000017.1"/>
</dbReference>
<accession>A0ABS1ELJ8</accession>
<dbReference type="Proteomes" id="UP000596739">
    <property type="component" value="Unassembled WGS sequence"/>
</dbReference>
<comment type="caution">
    <text evidence="1">The sequence shown here is derived from an EMBL/GenBank/DDBJ whole genome shotgun (WGS) entry which is preliminary data.</text>
</comment>
<reference evidence="2" key="1">
    <citation type="submission" date="2021-01" db="EMBL/GenBank/DDBJ databases">
        <title>Genome public.</title>
        <authorList>
            <person name="Liu C."/>
            <person name="Sun Q."/>
        </authorList>
    </citation>
    <scope>NUCLEOTIDE SEQUENCE [LARGE SCALE GENOMIC DNA]</scope>
    <source>
        <strain evidence="2">YIM B02505</strain>
    </source>
</reference>
<evidence type="ECO:0000313" key="2">
    <source>
        <dbReference type="Proteomes" id="UP000596739"/>
    </source>
</evidence>
<evidence type="ECO:0000313" key="1">
    <source>
        <dbReference type="EMBL" id="MBK1810229.1"/>
    </source>
</evidence>
<dbReference type="EMBL" id="JAENHN010000017">
    <property type="protein sequence ID" value="MBK1810229.1"/>
    <property type="molecule type" value="Genomic_DNA"/>
</dbReference>
<proteinExistence type="predicted"/>
<protein>
    <submittedName>
        <fullName evidence="1">Uncharacterized protein</fullName>
    </submittedName>
</protein>
<keyword evidence="2" id="KW-1185">Reference proteome</keyword>
<sequence length="67" mass="8058">MTKFEKYQLLYYQKEIEKQKQMIEELVFENRVLSRANVKLGVENSKLRDEVLSRDFNGNGIVCMARW</sequence>
<gene>
    <name evidence="1" type="ORF">JHL18_06210</name>
</gene>
<organism evidence="1 2">
    <name type="scientific">Clostridium yunnanense</name>
    <dbReference type="NCBI Taxonomy" id="2800325"/>
    <lineage>
        <taxon>Bacteria</taxon>
        <taxon>Bacillati</taxon>
        <taxon>Bacillota</taxon>
        <taxon>Clostridia</taxon>
        <taxon>Eubacteriales</taxon>
        <taxon>Clostridiaceae</taxon>
        <taxon>Clostridium</taxon>
    </lineage>
</organism>
<name>A0ABS1ELJ8_9CLOT</name>